<gene>
    <name evidence="4" type="ORF">PGLA1383_LOCUS49067</name>
</gene>
<dbReference type="PANTHER" id="PTHR47447:SF17">
    <property type="entry name" value="OS12G0638900 PROTEIN"/>
    <property type="match status" value="1"/>
</dbReference>
<feature type="repeat" description="PPR" evidence="2">
    <location>
        <begin position="94"/>
        <end position="129"/>
    </location>
</feature>
<evidence type="ECO:0000256" key="1">
    <source>
        <dbReference type="ARBA" id="ARBA00022737"/>
    </source>
</evidence>
<evidence type="ECO:0000313" key="5">
    <source>
        <dbReference type="Proteomes" id="UP000654075"/>
    </source>
</evidence>
<dbReference type="InterPro" id="IPR002885">
    <property type="entry name" value="PPR_rpt"/>
</dbReference>
<dbReference type="NCBIfam" id="TIGR00756">
    <property type="entry name" value="PPR"/>
    <property type="match status" value="1"/>
</dbReference>
<dbReference type="OrthoDB" id="185373at2759"/>
<dbReference type="Pfam" id="PF01535">
    <property type="entry name" value="PPR"/>
    <property type="match status" value="1"/>
</dbReference>
<reference evidence="4" key="1">
    <citation type="submission" date="2021-02" db="EMBL/GenBank/DDBJ databases">
        <authorList>
            <person name="Dougan E. K."/>
            <person name="Rhodes N."/>
            <person name="Thang M."/>
            <person name="Chan C."/>
        </authorList>
    </citation>
    <scope>NUCLEOTIDE SEQUENCE</scope>
</reference>
<evidence type="ECO:0000313" key="4">
    <source>
        <dbReference type="EMBL" id="CAE8633154.1"/>
    </source>
</evidence>
<accession>A0A813H6C6</accession>
<feature type="region of interest" description="Disordered" evidence="3">
    <location>
        <begin position="1"/>
        <end position="57"/>
    </location>
</feature>
<dbReference type="PROSITE" id="PS51375">
    <property type="entry name" value="PPR"/>
    <property type="match status" value="2"/>
</dbReference>
<dbReference type="Proteomes" id="UP000654075">
    <property type="component" value="Unassembled WGS sequence"/>
</dbReference>
<evidence type="ECO:0000256" key="3">
    <source>
        <dbReference type="SAM" id="MobiDB-lite"/>
    </source>
</evidence>
<name>A0A813H6C6_POLGL</name>
<dbReference type="PANTHER" id="PTHR47447">
    <property type="entry name" value="OS03G0856100 PROTEIN"/>
    <property type="match status" value="1"/>
</dbReference>
<feature type="repeat" description="PPR" evidence="2">
    <location>
        <begin position="200"/>
        <end position="234"/>
    </location>
</feature>
<sequence length="307" mass="33421">MSLALLTLGASPRESSQLQRGLRNEEARNGAARAGLRPPSRSSPQQPPEQRRLGPKFRDAKGFTSAISAAGKASEWREAIELYSIMQKESVPVDAFAYGAIMRACIRPARRWAVALQIFREMAVAGVLPDGVVCKFALDACEQGGQWQTSLNILSDMHGADLQPDKFTFSGLMSVCAAAHQWLVAVTLLKQMRDRSVAGDVVVYAGCMRACGAGGQWELAASLLQEMSLQGIEPNHVAWNTAIWACGQEKQWQMALRLLAECEEVLGSIDVKVPQLHVSSLPASIPYPRLLNNSSDSRTATNQQKTT</sequence>
<dbReference type="Pfam" id="PF13812">
    <property type="entry name" value="PPR_3"/>
    <property type="match status" value="2"/>
</dbReference>
<dbReference type="EMBL" id="CAJNNV010030650">
    <property type="protein sequence ID" value="CAE8633154.1"/>
    <property type="molecule type" value="Genomic_DNA"/>
</dbReference>
<dbReference type="AlphaFoldDB" id="A0A813H6C6"/>
<dbReference type="Gene3D" id="1.25.40.10">
    <property type="entry name" value="Tetratricopeptide repeat domain"/>
    <property type="match status" value="2"/>
</dbReference>
<evidence type="ECO:0000256" key="2">
    <source>
        <dbReference type="PROSITE-ProRule" id="PRU00708"/>
    </source>
</evidence>
<dbReference type="InterPro" id="IPR011990">
    <property type="entry name" value="TPR-like_helical_dom_sf"/>
</dbReference>
<protein>
    <recommendedName>
        <fullName evidence="6">Pentacotripeptide-repeat region of PRORP domain-containing protein</fullName>
    </recommendedName>
</protein>
<keyword evidence="1" id="KW-0677">Repeat</keyword>
<feature type="compositionally biased region" description="Low complexity" evidence="3">
    <location>
        <begin position="29"/>
        <end position="44"/>
    </location>
</feature>
<comment type="caution">
    <text evidence="4">The sequence shown here is derived from an EMBL/GenBank/DDBJ whole genome shotgun (WGS) entry which is preliminary data.</text>
</comment>
<proteinExistence type="predicted"/>
<organism evidence="4 5">
    <name type="scientific">Polarella glacialis</name>
    <name type="common">Dinoflagellate</name>
    <dbReference type="NCBI Taxonomy" id="89957"/>
    <lineage>
        <taxon>Eukaryota</taxon>
        <taxon>Sar</taxon>
        <taxon>Alveolata</taxon>
        <taxon>Dinophyceae</taxon>
        <taxon>Suessiales</taxon>
        <taxon>Suessiaceae</taxon>
        <taxon>Polarella</taxon>
    </lineage>
</organism>
<keyword evidence="5" id="KW-1185">Reference proteome</keyword>
<evidence type="ECO:0008006" key="6">
    <source>
        <dbReference type="Google" id="ProtNLM"/>
    </source>
</evidence>